<proteinExistence type="predicted"/>
<feature type="compositionally biased region" description="Basic and acidic residues" evidence="1">
    <location>
        <begin position="8"/>
        <end position="22"/>
    </location>
</feature>
<name>A0A6J4MRA5_9HYPH</name>
<evidence type="ECO:0000313" key="2">
    <source>
        <dbReference type="EMBL" id="CAA9362380.1"/>
    </source>
</evidence>
<feature type="non-terminal residue" evidence="2">
    <location>
        <position position="1"/>
    </location>
</feature>
<gene>
    <name evidence="2" type="ORF">AVDCRST_MAG90-3144</name>
</gene>
<sequence length="59" mass="6237">GTSLAHSTVRDGGHRPALDRRSVRPSSSRSTAVNTRGRPLVAWVQGHRAGLPAVPSARL</sequence>
<evidence type="ECO:0000256" key="1">
    <source>
        <dbReference type="SAM" id="MobiDB-lite"/>
    </source>
</evidence>
<feature type="non-terminal residue" evidence="2">
    <location>
        <position position="59"/>
    </location>
</feature>
<reference evidence="2" key="1">
    <citation type="submission" date="2020-02" db="EMBL/GenBank/DDBJ databases">
        <authorList>
            <person name="Meier V. D."/>
        </authorList>
    </citation>
    <scope>NUCLEOTIDE SEQUENCE</scope>
    <source>
        <strain evidence="2">AVDCRST_MAG90</strain>
    </source>
</reference>
<feature type="region of interest" description="Disordered" evidence="1">
    <location>
        <begin position="1"/>
        <end position="35"/>
    </location>
</feature>
<organism evidence="2">
    <name type="scientific">uncultured Microvirga sp</name>
    <dbReference type="NCBI Taxonomy" id="412392"/>
    <lineage>
        <taxon>Bacteria</taxon>
        <taxon>Pseudomonadati</taxon>
        <taxon>Pseudomonadota</taxon>
        <taxon>Alphaproteobacteria</taxon>
        <taxon>Hyphomicrobiales</taxon>
        <taxon>Methylobacteriaceae</taxon>
        <taxon>Microvirga</taxon>
        <taxon>environmental samples</taxon>
    </lineage>
</organism>
<accession>A0A6J4MRA5</accession>
<dbReference type="EMBL" id="CADCUC010000652">
    <property type="protein sequence ID" value="CAA9362380.1"/>
    <property type="molecule type" value="Genomic_DNA"/>
</dbReference>
<dbReference type="AlphaFoldDB" id="A0A6J4MRA5"/>
<protein>
    <submittedName>
        <fullName evidence="2">Uncharacterized protein</fullName>
    </submittedName>
</protein>